<dbReference type="PROSITE" id="PS00411">
    <property type="entry name" value="KINESIN_MOTOR_1"/>
    <property type="match status" value="1"/>
</dbReference>
<feature type="region of interest" description="Disordered" evidence="12">
    <location>
        <begin position="430"/>
        <end position="452"/>
    </location>
</feature>
<dbReference type="InterPro" id="IPR001752">
    <property type="entry name" value="Kinesin_motor_dom"/>
</dbReference>
<sequence>MTSETVKVITRCRPLNQREKELKCQVIVNIDSSCGQCSLINPDDRSAPPKTFTFDGAYYTDSTTEQIYNEIVFPIVESVTEGYNGTVFAYGQTGCGKSFTMQGTSDSAHRGIIPRSFEHIFEAISTAENSKFLVQASYLEIYNEEIRDLLGTDIKKKLELKEHPETGVYVGNLSMHIVNDVRACEMIMETGWKNRSVGATLMNADSSRSHSIFTIYIERMQTIDLESSDVKFGKLNLVDLAGSERQSKTGAAGDRLKEATKINLSLSALGNVISALVDGKAKHIPFRDSKLTRLLQDSLGGNTKTLMVACISPADNNYDETLSTLRYANRAKNIQNKPRINEDPKDAKLREYQEEILWLKKMLEQQTSSLSSSSSPAGLSDNNSQQLQTQPQNDIVIEEIRQAYDNKMKDLLNKYEEEVKNKEKLKQDIDKLKSRYEHDKSTTNNNTDELNEQKESVLRAMKKLQAIENQMVGGEKANDAELKEKRARKKKIAEAKMNAISEALAQLNDDDKVLLKAYGDITEELRAKSMLMKKAKRRIQQLEQEVEDLQSEFESERTDYLETIRRLQEQMKLLTQILDKVQPLLKSECNYSNLMKIKEDAIWDENIQQWILPNVSFGRIRLPPASQQQQQSMQPPTITTPTSKQSSPDNRREITPSRLYRPDSPNLIFDSDIVDGHSNSTDMNGGYNNEDKLLRKLENSQSDDIVTNYLMPKRRQQLLNTLHKLKLSVPELDDQQQDNELIITTMNNNNMNPHLIINSGNNNGNIIHGLDTKLNYLTSVSNRINERFQTRMTMLSNNNNDNIHQLNPNSNHGIIMNHYPNHYNSHSSSSIMNGHHNHHHQHQHHNHHQYPFTQSADTAPRKLLPLKRIT</sequence>
<dbReference type="InterPro" id="IPR019821">
    <property type="entry name" value="Kinesin_motor_CS"/>
</dbReference>
<comment type="similarity">
    <text evidence="10 11">Belongs to the TRAFAC class myosin-kinesin ATPase superfamily. Kinesin family.</text>
</comment>
<dbReference type="InterPro" id="IPR036961">
    <property type="entry name" value="Kinesin_motor_dom_sf"/>
</dbReference>
<comment type="caution">
    <text evidence="14">The sequence shown here is derived from an EMBL/GenBank/DDBJ whole genome shotgun (WGS) entry which is preliminary data.</text>
</comment>
<evidence type="ECO:0000256" key="6">
    <source>
        <dbReference type="ARBA" id="ARBA00023054"/>
    </source>
</evidence>
<dbReference type="InterPro" id="IPR027417">
    <property type="entry name" value="P-loop_NTPase"/>
</dbReference>
<dbReference type="InterPro" id="IPR027640">
    <property type="entry name" value="Kinesin-like_fam"/>
</dbReference>
<keyword evidence="5 10" id="KW-0067">ATP-binding</keyword>
<feature type="compositionally biased region" description="Basic and acidic residues" evidence="12">
    <location>
        <begin position="430"/>
        <end position="441"/>
    </location>
</feature>
<accession>A0A9D4NZB2</accession>
<feature type="compositionally biased region" description="Basic residues" evidence="12">
    <location>
        <begin position="835"/>
        <end position="848"/>
    </location>
</feature>
<reference evidence="14" key="2">
    <citation type="journal article" date="2021" name="World Allergy Organ. J.">
        <title>Chromosome-level assembly of Dermatophagoides farinae genome and transcriptome reveals two novel allergens Der f 37 and Der f 39.</title>
        <authorList>
            <person name="Chen J."/>
            <person name="Cai Z."/>
            <person name="Fan D."/>
            <person name="Hu J."/>
            <person name="Hou Y."/>
            <person name="He Y."/>
            <person name="Zhang Z."/>
            <person name="Zhao Z."/>
            <person name="Gao P."/>
            <person name="Hu W."/>
            <person name="Sun J."/>
            <person name="Li J."/>
            <person name="Ji K."/>
        </authorList>
    </citation>
    <scope>NUCLEOTIDE SEQUENCE</scope>
    <source>
        <strain evidence="14">JKM2019</strain>
    </source>
</reference>
<keyword evidence="7 10" id="KW-0505">Motor protein</keyword>
<dbReference type="EMBL" id="SDOV01000005">
    <property type="protein sequence ID" value="KAH7640767.1"/>
    <property type="molecule type" value="Genomic_DNA"/>
</dbReference>
<dbReference type="SMART" id="SM00129">
    <property type="entry name" value="KISc"/>
    <property type="match status" value="1"/>
</dbReference>
<dbReference type="Proteomes" id="UP000828236">
    <property type="component" value="Unassembled WGS sequence"/>
</dbReference>
<dbReference type="PANTHER" id="PTHR47969:SF21">
    <property type="entry name" value="KINESIN-LIKE PROTEIN"/>
    <property type="match status" value="1"/>
</dbReference>
<gene>
    <name evidence="14" type="ORF">HUG17_8236</name>
</gene>
<evidence type="ECO:0000256" key="2">
    <source>
        <dbReference type="ARBA" id="ARBA00022490"/>
    </source>
</evidence>
<evidence type="ECO:0000256" key="1">
    <source>
        <dbReference type="ARBA" id="ARBA00004245"/>
    </source>
</evidence>
<feature type="region of interest" description="Disordered" evidence="12">
    <location>
        <begin position="835"/>
        <end position="870"/>
    </location>
</feature>
<keyword evidence="2" id="KW-0963">Cytoplasm</keyword>
<organism evidence="14">
    <name type="scientific">Dermatophagoides farinae</name>
    <name type="common">American house dust mite</name>
    <dbReference type="NCBI Taxonomy" id="6954"/>
    <lineage>
        <taxon>Eukaryota</taxon>
        <taxon>Metazoa</taxon>
        <taxon>Ecdysozoa</taxon>
        <taxon>Arthropoda</taxon>
        <taxon>Chelicerata</taxon>
        <taxon>Arachnida</taxon>
        <taxon>Acari</taxon>
        <taxon>Acariformes</taxon>
        <taxon>Sarcoptiformes</taxon>
        <taxon>Astigmata</taxon>
        <taxon>Psoroptidia</taxon>
        <taxon>Analgoidea</taxon>
        <taxon>Pyroglyphidae</taxon>
        <taxon>Dermatophagoidinae</taxon>
        <taxon>Dermatophagoides</taxon>
    </lineage>
</organism>
<reference evidence="14" key="1">
    <citation type="submission" date="2020-06" db="EMBL/GenBank/DDBJ databases">
        <authorList>
            <person name="Ji K."/>
            <person name="Li J."/>
        </authorList>
    </citation>
    <scope>NUCLEOTIDE SEQUENCE</scope>
    <source>
        <strain evidence="14">JKM2019</strain>
        <tissue evidence="14">Whole body</tissue>
    </source>
</reference>
<evidence type="ECO:0000256" key="8">
    <source>
        <dbReference type="ARBA" id="ARBA00023212"/>
    </source>
</evidence>
<evidence type="ECO:0000256" key="4">
    <source>
        <dbReference type="ARBA" id="ARBA00022741"/>
    </source>
</evidence>
<dbReference type="GO" id="GO:0007018">
    <property type="term" value="P:microtubule-based movement"/>
    <property type="evidence" value="ECO:0007669"/>
    <property type="project" value="InterPro"/>
</dbReference>
<keyword evidence="4 10" id="KW-0547">Nucleotide-binding</keyword>
<feature type="compositionally biased region" description="Polar residues" evidence="12">
    <location>
        <begin position="376"/>
        <end position="392"/>
    </location>
</feature>
<keyword evidence="8" id="KW-0206">Cytoskeleton</keyword>
<feature type="binding site" evidence="10">
    <location>
        <begin position="91"/>
        <end position="98"/>
    </location>
    <ligand>
        <name>ATP</name>
        <dbReference type="ChEBI" id="CHEBI:30616"/>
    </ligand>
</feature>
<feature type="region of interest" description="Disordered" evidence="12">
    <location>
        <begin position="624"/>
        <end position="666"/>
    </location>
</feature>
<dbReference type="GO" id="GO:0005874">
    <property type="term" value="C:microtubule"/>
    <property type="evidence" value="ECO:0007669"/>
    <property type="project" value="UniProtKB-KW"/>
</dbReference>
<evidence type="ECO:0000256" key="12">
    <source>
        <dbReference type="SAM" id="MobiDB-lite"/>
    </source>
</evidence>
<dbReference type="PROSITE" id="PS50067">
    <property type="entry name" value="KINESIN_MOTOR_2"/>
    <property type="match status" value="1"/>
</dbReference>
<dbReference type="AlphaFoldDB" id="A0A9D4NZB2"/>
<evidence type="ECO:0000256" key="5">
    <source>
        <dbReference type="ARBA" id="ARBA00022840"/>
    </source>
</evidence>
<dbReference type="GO" id="GO:0008017">
    <property type="term" value="F:microtubule binding"/>
    <property type="evidence" value="ECO:0007669"/>
    <property type="project" value="InterPro"/>
</dbReference>
<dbReference type="GO" id="GO:0003777">
    <property type="term" value="F:microtubule motor activity"/>
    <property type="evidence" value="ECO:0007669"/>
    <property type="project" value="InterPro"/>
</dbReference>
<dbReference type="PANTHER" id="PTHR47969">
    <property type="entry name" value="CHROMOSOME-ASSOCIATED KINESIN KIF4A-RELATED"/>
    <property type="match status" value="1"/>
</dbReference>
<dbReference type="PRINTS" id="PR00380">
    <property type="entry name" value="KINESINHEAVY"/>
</dbReference>
<dbReference type="SUPFAM" id="SSF52540">
    <property type="entry name" value="P-loop containing nucleoside triphosphate hydrolases"/>
    <property type="match status" value="1"/>
</dbReference>
<proteinExistence type="inferred from homology"/>
<evidence type="ECO:0000259" key="13">
    <source>
        <dbReference type="PROSITE" id="PS50067"/>
    </source>
</evidence>
<evidence type="ECO:0000256" key="7">
    <source>
        <dbReference type="ARBA" id="ARBA00023175"/>
    </source>
</evidence>
<feature type="domain" description="Kinesin motor" evidence="13">
    <location>
        <begin position="5"/>
        <end position="334"/>
    </location>
</feature>
<dbReference type="Pfam" id="PF00225">
    <property type="entry name" value="Kinesin"/>
    <property type="match status" value="1"/>
</dbReference>
<keyword evidence="3 11" id="KW-0493">Microtubule</keyword>
<feature type="region of interest" description="Disordered" evidence="12">
    <location>
        <begin position="369"/>
        <end position="392"/>
    </location>
</feature>
<evidence type="ECO:0000256" key="3">
    <source>
        <dbReference type="ARBA" id="ARBA00022701"/>
    </source>
</evidence>
<keyword evidence="6" id="KW-0175">Coiled coil</keyword>
<evidence type="ECO:0000256" key="10">
    <source>
        <dbReference type="PROSITE-ProRule" id="PRU00283"/>
    </source>
</evidence>
<dbReference type="FunFam" id="3.40.850.10:FF:000029">
    <property type="entry name" value="Kinesin-like protein KIF17"/>
    <property type="match status" value="1"/>
</dbReference>
<comment type="function">
    <text evidence="9">Plus-end directed microtubule motor that may be used for anterograde axonal transport and could conceivably move cargos in fly neurons different than those moved by kinesin heavy chain or other plus-end directed motors.</text>
</comment>
<feature type="compositionally biased region" description="Low complexity" evidence="12">
    <location>
        <begin position="624"/>
        <end position="643"/>
    </location>
</feature>
<comment type="subcellular location">
    <subcellularLocation>
        <location evidence="1">Cytoplasm</location>
        <location evidence="1">Cytoskeleton</location>
    </subcellularLocation>
</comment>
<evidence type="ECO:0000256" key="9">
    <source>
        <dbReference type="ARBA" id="ARBA00060187"/>
    </source>
</evidence>
<dbReference type="Gene3D" id="3.40.850.10">
    <property type="entry name" value="Kinesin motor domain"/>
    <property type="match status" value="1"/>
</dbReference>
<evidence type="ECO:0000256" key="11">
    <source>
        <dbReference type="RuleBase" id="RU000394"/>
    </source>
</evidence>
<name>A0A9D4NZB2_DERFA</name>
<dbReference type="GO" id="GO:0005524">
    <property type="term" value="F:ATP binding"/>
    <property type="evidence" value="ECO:0007669"/>
    <property type="project" value="UniProtKB-UniRule"/>
</dbReference>
<protein>
    <recommendedName>
        <fullName evidence="11">Kinesin-like protein</fullName>
    </recommendedName>
</protein>
<evidence type="ECO:0000313" key="14">
    <source>
        <dbReference type="EMBL" id="KAH7640767.1"/>
    </source>
</evidence>